<sequence length="81" mass="9044">MLCEKECRPPIHRDMLTVGLQVAAFRQHPFRYPKAGKDEGKQDEKGQQGHGKGQREQAGTRKGQGQGARRGSEGRGSWRSL</sequence>
<name>A0A2X0P6V0_9BASI</name>
<dbReference type="EMBL" id="FQNC01000047">
    <property type="protein sequence ID" value="SGY77136.1"/>
    <property type="molecule type" value="Genomic_DNA"/>
</dbReference>
<feature type="compositionally biased region" description="Basic and acidic residues" evidence="1">
    <location>
        <begin position="35"/>
        <end position="59"/>
    </location>
</feature>
<proteinExistence type="predicted"/>
<organism evidence="2 3">
    <name type="scientific">Microbotryum silenes-dioicae</name>
    <dbReference type="NCBI Taxonomy" id="796604"/>
    <lineage>
        <taxon>Eukaryota</taxon>
        <taxon>Fungi</taxon>
        <taxon>Dikarya</taxon>
        <taxon>Basidiomycota</taxon>
        <taxon>Pucciniomycotina</taxon>
        <taxon>Microbotryomycetes</taxon>
        <taxon>Microbotryales</taxon>
        <taxon>Microbotryaceae</taxon>
        <taxon>Microbotryum</taxon>
    </lineage>
</organism>
<accession>A0A2X0P6V0</accession>
<protein>
    <submittedName>
        <fullName evidence="2">BQ5605_C005g03563 protein</fullName>
    </submittedName>
</protein>
<dbReference type="Proteomes" id="UP000249464">
    <property type="component" value="Unassembled WGS sequence"/>
</dbReference>
<keyword evidence="3" id="KW-1185">Reference proteome</keyword>
<gene>
    <name evidence="2" type="primary">BQ5605_C005g03563</name>
    <name evidence="2" type="ORF">BQ5605_C005G03563</name>
</gene>
<evidence type="ECO:0000313" key="3">
    <source>
        <dbReference type="Proteomes" id="UP000249464"/>
    </source>
</evidence>
<dbReference type="AlphaFoldDB" id="A0A2X0P6V0"/>
<evidence type="ECO:0000256" key="1">
    <source>
        <dbReference type="SAM" id="MobiDB-lite"/>
    </source>
</evidence>
<reference evidence="2 3" key="1">
    <citation type="submission" date="2016-11" db="EMBL/GenBank/DDBJ databases">
        <authorList>
            <person name="Jaros S."/>
            <person name="Januszkiewicz K."/>
            <person name="Wedrychowicz H."/>
        </authorList>
    </citation>
    <scope>NUCLEOTIDE SEQUENCE [LARGE SCALE GENOMIC DNA]</scope>
</reference>
<evidence type="ECO:0000313" key="2">
    <source>
        <dbReference type="EMBL" id="SGY77136.1"/>
    </source>
</evidence>
<feature type="region of interest" description="Disordered" evidence="1">
    <location>
        <begin position="29"/>
        <end position="81"/>
    </location>
</feature>